<sequence length="427" mass="47337">MTMGNLFNQLPPHPMDVHAQMDGRFQCPRCATTFTRKNNLHNHLKFQCGQQPRFNCPYCEYRTKHSPNVRTHVRRLHPNRAIYVVDIDEIKQELIDLTSDVSEINVQSLDPSPEISLIHIQKQANDLPVIESVYTLGSPATSQVHQMNVDANALTTIQNKKSNQEFVYILQQIPDPKTVQPSQHVGNQGERLDHINSILGKSAGNIKVKTHKNKVTSMLKSKLQNKTSNFKLAAQHQPVPIVVEQQACSTKASSSQNAATEQTNPTLQITKDKIFYPPTSQMPIFILSQPSPTLPQPNAAFSQPSTILTPTNTVFSQSNPISSPVKTSSSQSSTVEPTPKTHLFQPSTSTSTSESKLRKILMQPRAKISLKPNTTAPPTTTTSSQPNIVRSFAVDLSSLVFNLRHDGRLGQQDQSSSKDSSPADKKN</sequence>
<dbReference type="SMART" id="SM00355">
    <property type="entry name" value="ZnF_C2H2"/>
    <property type="match status" value="2"/>
</dbReference>
<feature type="region of interest" description="Disordered" evidence="2">
    <location>
        <begin position="286"/>
        <end position="387"/>
    </location>
</feature>
<dbReference type="GO" id="GO:0008270">
    <property type="term" value="F:zinc ion binding"/>
    <property type="evidence" value="ECO:0007669"/>
    <property type="project" value="UniProtKB-KW"/>
</dbReference>
<comment type="caution">
    <text evidence="4">The sequence shown here is derived from an EMBL/GenBank/DDBJ whole genome shotgun (WGS) entry which is preliminary data.</text>
</comment>
<evidence type="ECO:0000256" key="1">
    <source>
        <dbReference type="PROSITE-ProRule" id="PRU00042"/>
    </source>
</evidence>
<dbReference type="SUPFAM" id="SSF57667">
    <property type="entry name" value="beta-beta-alpha zinc fingers"/>
    <property type="match status" value="1"/>
</dbReference>
<dbReference type="Proteomes" id="UP000215335">
    <property type="component" value="Unassembled WGS sequence"/>
</dbReference>
<dbReference type="AlphaFoldDB" id="A0A232FN42"/>
<dbReference type="Gene3D" id="3.30.160.60">
    <property type="entry name" value="Classic Zinc Finger"/>
    <property type="match status" value="1"/>
</dbReference>
<keyword evidence="1" id="KW-0863">Zinc-finger</keyword>
<name>A0A232FN42_9HYME</name>
<feature type="compositionally biased region" description="Low complexity" evidence="2">
    <location>
        <begin position="372"/>
        <end position="382"/>
    </location>
</feature>
<accession>A0A232FN42</accession>
<keyword evidence="1" id="KW-0479">Metal-binding</keyword>
<evidence type="ECO:0000256" key="2">
    <source>
        <dbReference type="SAM" id="MobiDB-lite"/>
    </source>
</evidence>
<gene>
    <name evidence="4" type="ORF">TSAR_012285</name>
</gene>
<evidence type="ECO:0000313" key="4">
    <source>
        <dbReference type="EMBL" id="OXU32156.1"/>
    </source>
</evidence>
<protein>
    <recommendedName>
        <fullName evidence="3">C2H2-type domain-containing protein</fullName>
    </recommendedName>
</protein>
<evidence type="ECO:0000259" key="3">
    <source>
        <dbReference type="PROSITE" id="PS50157"/>
    </source>
</evidence>
<feature type="compositionally biased region" description="Low complexity" evidence="2">
    <location>
        <begin position="411"/>
        <end position="420"/>
    </location>
</feature>
<dbReference type="PROSITE" id="PS50157">
    <property type="entry name" value="ZINC_FINGER_C2H2_2"/>
    <property type="match status" value="1"/>
</dbReference>
<dbReference type="STRING" id="543379.A0A232FN42"/>
<feature type="domain" description="C2H2-type" evidence="3">
    <location>
        <begin position="25"/>
        <end position="52"/>
    </location>
</feature>
<keyword evidence="1" id="KW-0862">Zinc</keyword>
<feature type="compositionally biased region" description="Polar residues" evidence="2">
    <location>
        <begin position="299"/>
        <end position="317"/>
    </location>
</feature>
<dbReference type="InterPro" id="IPR036236">
    <property type="entry name" value="Znf_C2H2_sf"/>
</dbReference>
<reference evidence="4 5" key="1">
    <citation type="journal article" date="2017" name="Curr. Biol.">
        <title>The Evolution of Venom by Co-option of Single-Copy Genes.</title>
        <authorList>
            <person name="Martinson E.O."/>
            <person name="Mrinalini"/>
            <person name="Kelkar Y.D."/>
            <person name="Chang C.H."/>
            <person name="Werren J.H."/>
        </authorList>
    </citation>
    <scope>NUCLEOTIDE SEQUENCE [LARGE SCALE GENOMIC DNA]</scope>
    <source>
        <strain evidence="4 5">Alberta</strain>
        <tissue evidence="4">Whole body</tissue>
    </source>
</reference>
<dbReference type="InterPro" id="IPR013087">
    <property type="entry name" value="Znf_C2H2_type"/>
</dbReference>
<feature type="compositionally biased region" description="Low complexity" evidence="2">
    <location>
        <begin position="318"/>
        <end position="338"/>
    </location>
</feature>
<dbReference type="EMBL" id="NNAY01000005">
    <property type="protein sequence ID" value="OXU32156.1"/>
    <property type="molecule type" value="Genomic_DNA"/>
</dbReference>
<organism evidence="4 5">
    <name type="scientific">Trichomalopsis sarcophagae</name>
    <dbReference type="NCBI Taxonomy" id="543379"/>
    <lineage>
        <taxon>Eukaryota</taxon>
        <taxon>Metazoa</taxon>
        <taxon>Ecdysozoa</taxon>
        <taxon>Arthropoda</taxon>
        <taxon>Hexapoda</taxon>
        <taxon>Insecta</taxon>
        <taxon>Pterygota</taxon>
        <taxon>Neoptera</taxon>
        <taxon>Endopterygota</taxon>
        <taxon>Hymenoptera</taxon>
        <taxon>Apocrita</taxon>
        <taxon>Proctotrupomorpha</taxon>
        <taxon>Chalcidoidea</taxon>
        <taxon>Pteromalidae</taxon>
        <taxon>Pteromalinae</taxon>
        <taxon>Trichomalopsis</taxon>
    </lineage>
</organism>
<feature type="compositionally biased region" description="Polar residues" evidence="2">
    <location>
        <begin position="344"/>
        <end position="354"/>
    </location>
</feature>
<proteinExistence type="predicted"/>
<evidence type="ECO:0000313" key="5">
    <source>
        <dbReference type="Proteomes" id="UP000215335"/>
    </source>
</evidence>
<keyword evidence="5" id="KW-1185">Reference proteome</keyword>
<feature type="region of interest" description="Disordered" evidence="2">
    <location>
        <begin position="405"/>
        <end position="427"/>
    </location>
</feature>